<accession>A0A178ZBL0</accession>
<dbReference type="STRING" id="1367422.A0A178ZBL0"/>
<dbReference type="GO" id="GO:0031211">
    <property type="term" value="C:endoplasmic reticulum palmitoyltransferase complex"/>
    <property type="evidence" value="ECO:0007669"/>
    <property type="project" value="TreeGrafter"/>
</dbReference>
<dbReference type="Proteomes" id="UP000078343">
    <property type="component" value="Unassembled WGS sequence"/>
</dbReference>
<keyword evidence="6" id="KW-0472">Membrane</keyword>
<feature type="region of interest" description="Disordered" evidence="7">
    <location>
        <begin position="85"/>
        <end position="172"/>
    </location>
</feature>
<feature type="compositionally biased region" description="Low complexity" evidence="7">
    <location>
        <begin position="43"/>
        <end position="63"/>
    </location>
</feature>
<evidence type="ECO:0000256" key="5">
    <source>
        <dbReference type="ARBA" id="ARBA00022824"/>
    </source>
</evidence>
<reference evidence="9 10" key="1">
    <citation type="submission" date="2016-04" db="EMBL/GenBank/DDBJ databases">
        <title>Draft genome of Fonsecaea erecta CBS 125763.</title>
        <authorList>
            <person name="Weiss V.A."/>
            <person name="Vicente V.A."/>
            <person name="Raittz R.T."/>
            <person name="Moreno L.F."/>
            <person name="De Souza E.M."/>
            <person name="Pedrosa F.O."/>
            <person name="Steffens M.B."/>
            <person name="Faoro H."/>
            <person name="Tadra-Sfeir M.Z."/>
            <person name="Najafzadeh M.J."/>
            <person name="Felipe M.S."/>
            <person name="Teixeira M."/>
            <person name="Sun J."/>
            <person name="Xi L."/>
            <person name="Gomes R."/>
            <person name="De Azevedo C.M."/>
            <person name="Salgado C.G."/>
            <person name="Da Silva M.B."/>
            <person name="Nascimento M.F."/>
            <person name="Queiroz-Telles F."/>
            <person name="Attili D.S."/>
            <person name="Gorbushina A."/>
        </authorList>
    </citation>
    <scope>NUCLEOTIDE SEQUENCE [LARGE SCALE GENOMIC DNA]</scope>
    <source>
        <strain evidence="9 10">CBS 125763</strain>
    </source>
</reference>
<name>A0A178ZBL0_9EURO</name>
<comment type="caution">
    <text evidence="9">The sequence shown here is derived from an EMBL/GenBank/DDBJ whole genome shotgun (WGS) entry which is preliminary data.</text>
</comment>
<dbReference type="RefSeq" id="XP_018690223.1">
    <property type="nucleotide sequence ID" value="XM_018840476.1"/>
</dbReference>
<comment type="subcellular location">
    <subcellularLocation>
        <location evidence="1">Endoplasmic reticulum membrane</location>
        <topology evidence="1">Peripheral membrane protein</topology>
    </subcellularLocation>
</comment>
<feature type="region of interest" description="Disordered" evidence="7">
    <location>
        <begin position="570"/>
        <end position="603"/>
    </location>
</feature>
<proteinExistence type="inferred from homology"/>
<dbReference type="PANTHER" id="PTHR13254:SF0">
    <property type="entry name" value="GOLGIN SUBFAMILY A MEMBER 7_ERF4 DOMAIN-CONTAINING PROTEIN"/>
    <property type="match status" value="1"/>
</dbReference>
<evidence type="ECO:0000256" key="7">
    <source>
        <dbReference type="SAM" id="MobiDB-lite"/>
    </source>
</evidence>
<feature type="region of interest" description="Disordered" evidence="7">
    <location>
        <begin position="204"/>
        <end position="337"/>
    </location>
</feature>
<evidence type="ECO:0000256" key="3">
    <source>
        <dbReference type="ARBA" id="ARBA00011396"/>
    </source>
</evidence>
<feature type="compositionally biased region" description="Basic and acidic residues" evidence="7">
    <location>
        <begin position="300"/>
        <end position="316"/>
    </location>
</feature>
<feature type="compositionally biased region" description="Low complexity" evidence="7">
    <location>
        <begin position="85"/>
        <end position="95"/>
    </location>
</feature>
<sequence>MYIERLNNCTVASCNVTDQEVTFSAIAEICAIFSVPVTPSRNSRAPPTAASTSPEAPPTRNTPIPRPFTPPPIIRAHVAAVAAATAPSTVNTNTTEPASFDHSHLSPRALEKQPVRDAPELTPETHPPRPPIAHPRLLTSSSVHPAPPADYLLYQQKPLPPPPAPSQPPSSYRRSFLEVLLPRTSPKRTIPPDHRSAASRVLNPINHVPRPTPVRVQPQRPQLSTDVGAGARGTGEVHTLLSLPEQRRSRQHSPTDPIVEHSPHLTPTGDRTSIGLPPNQQRGNNFLPESSSQGAGLMVDLEKQDPSDLKPPERAHTVPTSRFNVDPATTPQGPSVLGQSYGVNPLDQPLQPPRRITSHKSLKRAQSAASLHSSAFGGRAYTDSGQPPNTASLEDVERGAANGDEDSDVAEELAWGPSHPCFPHFNPHVPLHSPEYAATRIIRIRRDWMVVGDLAPTFSNIYPEILDPLMQEQEFRYVIEHVNQTLCQAYDPFSVWNWFDGIMGVLTGWFWEDFRPWGIKGALKGLEEWLEDWNHTVGARDGVKIIPLRRTGYMNLDIQIPDPQVRVVGEDGESQGLRPNTQGTGTAMAPPQSATAGATNKAR</sequence>
<evidence type="ECO:0000313" key="9">
    <source>
        <dbReference type="EMBL" id="OAP56856.1"/>
    </source>
</evidence>
<feature type="compositionally biased region" description="Basic and acidic residues" evidence="7">
    <location>
        <begin position="99"/>
        <end position="119"/>
    </location>
</feature>
<dbReference type="OrthoDB" id="5377273at2759"/>
<dbReference type="Pfam" id="PF10256">
    <property type="entry name" value="Erf4"/>
    <property type="match status" value="1"/>
</dbReference>
<dbReference type="PANTHER" id="PTHR13254">
    <property type="entry name" value="GOLGI AUTOANTIGEN, GOLGIN SUBFAMILY A, 7"/>
    <property type="match status" value="1"/>
</dbReference>
<feature type="compositionally biased region" description="Polar residues" evidence="7">
    <location>
        <begin position="318"/>
        <end position="337"/>
    </location>
</feature>
<evidence type="ECO:0000256" key="1">
    <source>
        <dbReference type="ARBA" id="ARBA00004406"/>
    </source>
</evidence>
<feature type="compositionally biased region" description="Low complexity" evidence="7">
    <location>
        <begin position="213"/>
        <end position="222"/>
    </location>
</feature>
<evidence type="ECO:0000313" key="10">
    <source>
        <dbReference type="Proteomes" id="UP000078343"/>
    </source>
</evidence>
<feature type="region of interest" description="Disordered" evidence="7">
    <location>
        <begin position="350"/>
        <end position="371"/>
    </location>
</feature>
<dbReference type="EMBL" id="LVYI01000008">
    <property type="protein sequence ID" value="OAP56856.1"/>
    <property type="molecule type" value="Genomic_DNA"/>
</dbReference>
<feature type="domain" description="Golgin subfamily A member 7/ERF4" evidence="8">
    <location>
        <begin position="441"/>
        <end position="557"/>
    </location>
</feature>
<dbReference type="GO" id="GO:0005789">
    <property type="term" value="C:endoplasmic reticulum membrane"/>
    <property type="evidence" value="ECO:0007669"/>
    <property type="project" value="UniProtKB-SubCell"/>
</dbReference>
<dbReference type="AlphaFoldDB" id="A0A178ZBL0"/>
<keyword evidence="5" id="KW-0256">Endoplasmic reticulum</keyword>
<dbReference type="InterPro" id="IPR051371">
    <property type="entry name" value="Ras_palmitoyltransferase"/>
</dbReference>
<organism evidence="9 10">
    <name type="scientific">Fonsecaea erecta</name>
    <dbReference type="NCBI Taxonomy" id="1367422"/>
    <lineage>
        <taxon>Eukaryota</taxon>
        <taxon>Fungi</taxon>
        <taxon>Dikarya</taxon>
        <taxon>Ascomycota</taxon>
        <taxon>Pezizomycotina</taxon>
        <taxon>Eurotiomycetes</taxon>
        <taxon>Chaetothyriomycetidae</taxon>
        <taxon>Chaetothyriales</taxon>
        <taxon>Herpotrichiellaceae</taxon>
        <taxon>Fonsecaea</taxon>
    </lineage>
</organism>
<keyword evidence="10" id="KW-1185">Reference proteome</keyword>
<feature type="compositionally biased region" description="Pro residues" evidence="7">
    <location>
        <begin position="158"/>
        <end position="168"/>
    </location>
</feature>
<dbReference type="GO" id="GO:0006612">
    <property type="term" value="P:protein targeting to membrane"/>
    <property type="evidence" value="ECO:0007669"/>
    <property type="project" value="TreeGrafter"/>
</dbReference>
<comment type="similarity">
    <text evidence="2">Belongs to the ERF4 family.</text>
</comment>
<dbReference type="InterPro" id="IPR019383">
    <property type="entry name" value="Golgin_A_7/ERF4"/>
</dbReference>
<gene>
    <name evidence="9" type="ORF">AYL99_08968</name>
</gene>
<evidence type="ECO:0000256" key="2">
    <source>
        <dbReference type="ARBA" id="ARBA00007732"/>
    </source>
</evidence>
<feature type="compositionally biased region" description="Polar residues" evidence="7">
    <location>
        <begin position="278"/>
        <end position="294"/>
    </location>
</feature>
<evidence type="ECO:0000259" key="8">
    <source>
        <dbReference type="Pfam" id="PF10256"/>
    </source>
</evidence>
<protein>
    <recommendedName>
        <fullName evidence="4">Ras modification protein ERF4</fullName>
    </recommendedName>
</protein>
<dbReference type="GeneID" id="30013136"/>
<comment type="subunit">
    <text evidence="3">Interacts with ERF2.</text>
</comment>
<feature type="compositionally biased region" description="Polar residues" evidence="7">
    <location>
        <begin position="592"/>
        <end position="603"/>
    </location>
</feature>
<evidence type="ECO:0000256" key="4">
    <source>
        <dbReference type="ARBA" id="ARBA00018463"/>
    </source>
</evidence>
<feature type="region of interest" description="Disordered" evidence="7">
    <location>
        <begin position="38"/>
        <end position="71"/>
    </location>
</feature>
<evidence type="ECO:0000256" key="6">
    <source>
        <dbReference type="ARBA" id="ARBA00023136"/>
    </source>
</evidence>